<feature type="non-terminal residue" evidence="1">
    <location>
        <position position="1"/>
    </location>
</feature>
<dbReference type="EMBL" id="GEBQ01018905">
    <property type="protein sequence ID" value="JAT21072.1"/>
    <property type="molecule type" value="Transcribed_RNA"/>
</dbReference>
<sequence length="121" mass="13295">QPKPSNDQESQLCQVLNESARTILLDPILSSPSSPFYGWDATDIQTKEALSTFTIFSQDDGSTLDFELSSSNVNSFNSVYNVNNICATTASTFVNSKTVSNEEVIHKPDLNSHLESMTPLM</sequence>
<proteinExistence type="predicted"/>
<dbReference type="AlphaFoldDB" id="A0A1B6LBJ8"/>
<name>A0A1B6LBJ8_9HEMI</name>
<reference evidence="1" key="1">
    <citation type="submission" date="2015-11" db="EMBL/GenBank/DDBJ databases">
        <title>De novo transcriptome assembly of four potential Pierce s Disease insect vectors from Arizona vineyards.</title>
        <authorList>
            <person name="Tassone E.E."/>
        </authorList>
    </citation>
    <scope>NUCLEOTIDE SEQUENCE</scope>
</reference>
<gene>
    <name evidence="1" type="ORF">g.54840</name>
</gene>
<organism evidence="1">
    <name type="scientific">Graphocephala atropunctata</name>
    <dbReference type="NCBI Taxonomy" id="36148"/>
    <lineage>
        <taxon>Eukaryota</taxon>
        <taxon>Metazoa</taxon>
        <taxon>Ecdysozoa</taxon>
        <taxon>Arthropoda</taxon>
        <taxon>Hexapoda</taxon>
        <taxon>Insecta</taxon>
        <taxon>Pterygota</taxon>
        <taxon>Neoptera</taxon>
        <taxon>Paraneoptera</taxon>
        <taxon>Hemiptera</taxon>
        <taxon>Auchenorrhyncha</taxon>
        <taxon>Membracoidea</taxon>
        <taxon>Cicadellidae</taxon>
        <taxon>Cicadellinae</taxon>
        <taxon>Cicadellini</taxon>
        <taxon>Graphocephala</taxon>
    </lineage>
</organism>
<evidence type="ECO:0000313" key="1">
    <source>
        <dbReference type="EMBL" id="JAT21072.1"/>
    </source>
</evidence>
<accession>A0A1B6LBJ8</accession>
<protein>
    <submittedName>
        <fullName evidence="1">Uncharacterized protein</fullName>
    </submittedName>
</protein>